<dbReference type="PANTHER" id="PTHR28037">
    <property type="entry name" value="ALCOHOL O-ACETYLTRANSFERASE 1-RELATED"/>
    <property type="match status" value="1"/>
</dbReference>
<sequence length="565" mass="63966">MTAQSPQNWLARYAKNYHAWTAYTINGRNIYERSLGLVESSFDLDGTDYEGRADMNALFTLEIKHSFSSKVEFRHRIALAWTNLRLQHTLLMSRVCEDEETGKRCFVVDVGQSAEEVIQKATDNIVWVEDIYPSVDSSELHRHCQNVARILDPTTCLSRLHVLPLIKLPNGNFELRFLLIMAHQISDGLTFYNWFRHFIRILNMPASQIEEDIKSFRREDSIVSRLPPAQEDLYPPIAGSQARQRWFWAIIRVLRHVRKSLPPTFTNPLRRKQRAPFMPLPPTFDKLLDYSKARQPPMNSFHVTASLSKTASTRIIQLCRSINVSVGAGLYALAGIAMMDIEEQRHPEAERRHFIASFPLNPRTFFGWTTPADSCMLAFSDGIAMPFLPSSLPLEGRLKLTARIANRQLRQYQKRLKTGQVNISLGAHSPGRLLASGYLYAIERLEGRIPEDRKTGINPQGELQASMNMAGATCGVSSVGSTATFFKPGEYDLEAEGRDFIADYRDLRMGVRARDNEFLVGSSTNSNGIVGFGVSYDGCAISEEAAKGWARKIESLLEEEDRARL</sequence>
<protein>
    <recommendedName>
        <fullName evidence="3">Condensation domain-containing protein</fullName>
    </recommendedName>
</protein>
<name>A0A6A5ZG92_9PLEO</name>
<evidence type="ECO:0000313" key="2">
    <source>
        <dbReference type="Proteomes" id="UP000799770"/>
    </source>
</evidence>
<organism evidence="1 2">
    <name type="scientific">Lophiotrema nucula</name>
    <dbReference type="NCBI Taxonomy" id="690887"/>
    <lineage>
        <taxon>Eukaryota</taxon>
        <taxon>Fungi</taxon>
        <taxon>Dikarya</taxon>
        <taxon>Ascomycota</taxon>
        <taxon>Pezizomycotina</taxon>
        <taxon>Dothideomycetes</taxon>
        <taxon>Pleosporomycetidae</taxon>
        <taxon>Pleosporales</taxon>
        <taxon>Lophiotremataceae</taxon>
        <taxon>Lophiotrema</taxon>
    </lineage>
</organism>
<dbReference type="PANTHER" id="PTHR28037:SF1">
    <property type="entry name" value="ALCOHOL O-ACETYLTRANSFERASE 1-RELATED"/>
    <property type="match status" value="1"/>
</dbReference>
<dbReference type="OrthoDB" id="3355480at2759"/>
<dbReference type="EMBL" id="ML977317">
    <property type="protein sequence ID" value="KAF2118499.1"/>
    <property type="molecule type" value="Genomic_DNA"/>
</dbReference>
<evidence type="ECO:0000313" key="1">
    <source>
        <dbReference type="EMBL" id="KAF2118499.1"/>
    </source>
</evidence>
<reference evidence="1" key="1">
    <citation type="journal article" date="2020" name="Stud. Mycol.">
        <title>101 Dothideomycetes genomes: a test case for predicting lifestyles and emergence of pathogens.</title>
        <authorList>
            <person name="Haridas S."/>
            <person name="Albert R."/>
            <person name="Binder M."/>
            <person name="Bloem J."/>
            <person name="Labutti K."/>
            <person name="Salamov A."/>
            <person name="Andreopoulos B."/>
            <person name="Baker S."/>
            <person name="Barry K."/>
            <person name="Bills G."/>
            <person name="Bluhm B."/>
            <person name="Cannon C."/>
            <person name="Castanera R."/>
            <person name="Culley D."/>
            <person name="Daum C."/>
            <person name="Ezra D."/>
            <person name="Gonzalez J."/>
            <person name="Henrissat B."/>
            <person name="Kuo A."/>
            <person name="Liang C."/>
            <person name="Lipzen A."/>
            <person name="Lutzoni F."/>
            <person name="Magnuson J."/>
            <person name="Mondo S."/>
            <person name="Nolan M."/>
            <person name="Ohm R."/>
            <person name="Pangilinan J."/>
            <person name="Park H.-J."/>
            <person name="Ramirez L."/>
            <person name="Alfaro M."/>
            <person name="Sun H."/>
            <person name="Tritt A."/>
            <person name="Yoshinaga Y."/>
            <person name="Zwiers L.-H."/>
            <person name="Turgeon B."/>
            <person name="Goodwin S."/>
            <person name="Spatafora J."/>
            <person name="Crous P."/>
            <person name="Grigoriev I."/>
        </authorList>
    </citation>
    <scope>NUCLEOTIDE SEQUENCE</scope>
    <source>
        <strain evidence="1">CBS 627.86</strain>
    </source>
</reference>
<dbReference type="Proteomes" id="UP000799770">
    <property type="component" value="Unassembled WGS sequence"/>
</dbReference>
<evidence type="ECO:0008006" key="3">
    <source>
        <dbReference type="Google" id="ProtNLM"/>
    </source>
</evidence>
<keyword evidence="2" id="KW-1185">Reference proteome</keyword>
<dbReference type="InterPro" id="IPR023213">
    <property type="entry name" value="CAT-like_dom_sf"/>
</dbReference>
<dbReference type="Gene3D" id="3.30.559.10">
    <property type="entry name" value="Chloramphenicol acetyltransferase-like domain"/>
    <property type="match status" value="1"/>
</dbReference>
<accession>A0A6A5ZG92</accession>
<proteinExistence type="predicted"/>
<dbReference type="InterPro" id="IPR052058">
    <property type="entry name" value="Alcohol_O-acetyltransferase"/>
</dbReference>
<gene>
    <name evidence="1" type="ORF">BDV96DRAFT_387720</name>
</gene>
<dbReference type="AlphaFoldDB" id="A0A6A5ZG92"/>